<protein>
    <submittedName>
        <fullName evidence="2">Uncharacterized protein</fullName>
    </submittedName>
</protein>
<gene>
    <name evidence="2" type="ORF">J3Q64DRAFT_1706696</name>
</gene>
<name>A0ABR3BBK2_PHYBL</name>
<feature type="transmembrane region" description="Helical" evidence="1">
    <location>
        <begin position="47"/>
        <end position="66"/>
    </location>
</feature>
<dbReference type="EMBL" id="JBCLYO010000001">
    <property type="protein sequence ID" value="KAL0096207.1"/>
    <property type="molecule type" value="Genomic_DNA"/>
</dbReference>
<feature type="transmembrane region" description="Helical" evidence="1">
    <location>
        <begin position="86"/>
        <end position="101"/>
    </location>
</feature>
<comment type="caution">
    <text evidence="2">The sequence shown here is derived from an EMBL/GenBank/DDBJ whole genome shotgun (WGS) entry which is preliminary data.</text>
</comment>
<keyword evidence="3" id="KW-1185">Reference proteome</keyword>
<evidence type="ECO:0000256" key="1">
    <source>
        <dbReference type="SAM" id="Phobius"/>
    </source>
</evidence>
<feature type="transmembrane region" description="Helical" evidence="1">
    <location>
        <begin position="21"/>
        <end position="40"/>
    </location>
</feature>
<keyword evidence="1" id="KW-0472">Membrane</keyword>
<evidence type="ECO:0000313" key="3">
    <source>
        <dbReference type="Proteomes" id="UP001448207"/>
    </source>
</evidence>
<reference evidence="2 3" key="1">
    <citation type="submission" date="2024-04" db="EMBL/GenBank/DDBJ databases">
        <title>Symmetric and asymmetric DNA N6-adenine methylation regulates different biological responses in Mucorales.</title>
        <authorList>
            <consortium name="Lawrence Berkeley National Laboratory"/>
            <person name="Lax C."/>
            <person name="Mondo S.J."/>
            <person name="Osorio-Concepcion M."/>
            <person name="Muszewska A."/>
            <person name="Corrochano-Luque M."/>
            <person name="Gutierrez G."/>
            <person name="Riley R."/>
            <person name="Lipzen A."/>
            <person name="Guo J."/>
            <person name="Hundley H."/>
            <person name="Amirebrahimi M."/>
            <person name="Ng V."/>
            <person name="Lorenzo-Gutierrez D."/>
            <person name="Binder U."/>
            <person name="Yang J."/>
            <person name="Song Y."/>
            <person name="Canovas D."/>
            <person name="Navarro E."/>
            <person name="Freitag M."/>
            <person name="Gabaldon T."/>
            <person name="Grigoriev I.V."/>
            <person name="Corrochano L.M."/>
            <person name="Nicolas F.E."/>
            <person name="Garre V."/>
        </authorList>
    </citation>
    <scope>NUCLEOTIDE SEQUENCE [LARGE SCALE GENOMIC DNA]</scope>
    <source>
        <strain evidence="2 3">L51</strain>
    </source>
</reference>
<accession>A0ABR3BBK2</accession>
<sequence>MCMSYPSSVCSSLGLLNQSELFRFMLYFFFGYLITHIMQICRMIHNIILYIIILFGVLIRVCTCGIEPHKSSNRMAPRCQGVSNNYPALYLCLFISTFVYIKESKRKEKEEEEEEIWTMLYKYKG</sequence>
<evidence type="ECO:0000313" key="2">
    <source>
        <dbReference type="EMBL" id="KAL0096207.1"/>
    </source>
</evidence>
<dbReference type="Proteomes" id="UP001448207">
    <property type="component" value="Unassembled WGS sequence"/>
</dbReference>
<organism evidence="2 3">
    <name type="scientific">Phycomyces blakesleeanus</name>
    <dbReference type="NCBI Taxonomy" id="4837"/>
    <lineage>
        <taxon>Eukaryota</taxon>
        <taxon>Fungi</taxon>
        <taxon>Fungi incertae sedis</taxon>
        <taxon>Mucoromycota</taxon>
        <taxon>Mucoromycotina</taxon>
        <taxon>Mucoromycetes</taxon>
        <taxon>Mucorales</taxon>
        <taxon>Phycomycetaceae</taxon>
        <taxon>Phycomyces</taxon>
    </lineage>
</organism>
<keyword evidence="1" id="KW-0812">Transmembrane</keyword>
<proteinExistence type="predicted"/>
<keyword evidence="1" id="KW-1133">Transmembrane helix</keyword>